<dbReference type="GO" id="GO:0009898">
    <property type="term" value="C:cytoplasmic side of plasma membrane"/>
    <property type="evidence" value="ECO:0007669"/>
    <property type="project" value="TreeGrafter"/>
</dbReference>
<dbReference type="eggNOG" id="COG0455">
    <property type="taxonomic scope" value="Bacteria"/>
</dbReference>
<dbReference type="PANTHER" id="PTHR43384">
    <property type="entry name" value="SEPTUM SITE-DETERMINING PROTEIN MIND HOMOLOG, CHLOROPLASTIC-RELATED"/>
    <property type="match status" value="1"/>
</dbReference>
<organism evidence="3 4">
    <name type="scientific">Phycicoccus elongatus Lp2</name>
    <dbReference type="NCBI Taxonomy" id="1193181"/>
    <lineage>
        <taxon>Bacteria</taxon>
        <taxon>Bacillati</taxon>
        <taxon>Actinomycetota</taxon>
        <taxon>Actinomycetes</taxon>
        <taxon>Micrococcales</taxon>
        <taxon>Intrasporangiaceae</taxon>
        <taxon>Phycicoccus</taxon>
    </lineage>
</organism>
<proteinExistence type="predicted"/>
<dbReference type="GO" id="GO:0051782">
    <property type="term" value="P:negative regulation of cell division"/>
    <property type="evidence" value="ECO:0007669"/>
    <property type="project" value="TreeGrafter"/>
</dbReference>
<dbReference type="STRING" id="1193181.BN10_520015"/>
<dbReference type="PANTHER" id="PTHR43384:SF11">
    <property type="entry name" value="SEPTUM SITE DETERMINING PROTEIN"/>
    <property type="match status" value="1"/>
</dbReference>
<gene>
    <name evidence="3" type="ORF">BN10_520015</name>
</gene>
<protein>
    <submittedName>
        <fullName evidence="3">Putative regulator</fullName>
    </submittedName>
</protein>
<accession>N0E4V6</accession>
<dbReference type="EMBL" id="CAIZ01000122">
    <property type="protein sequence ID" value="CCH70114.1"/>
    <property type="molecule type" value="Genomic_DNA"/>
</dbReference>
<evidence type="ECO:0000256" key="1">
    <source>
        <dbReference type="SAM" id="MobiDB-lite"/>
    </source>
</evidence>
<dbReference type="HOGENOM" id="CLU_019561_0_1_11"/>
<dbReference type="GO" id="GO:0005829">
    <property type="term" value="C:cytosol"/>
    <property type="evidence" value="ECO:0007669"/>
    <property type="project" value="TreeGrafter"/>
</dbReference>
<dbReference type="Proteomes" id="UP000013167">
    <property type="component" value="Unassembled WGS sequence"/>
</dbReference>
<dbReference type="Pfam" id="PF01656">
    <property type="entry name" value="CbiA"/>
    <property type="match status" value="1"/>
</dbReference>
<evidence type="ECO:0000313" key="4">
    <source>
        <dbReference type="Proteomes" id="UP000013167"/>
    </source>
</evidence>
<evidence type="ECO:0000259" key="2">
    <source>
        <dbReference type="Pfam" id="PF01656"/>
    </source>
</evidence>
<reference evidence="3 4" key="1">
    <citation type="journal article" date="2013" name="ISME J.">
        <title>A metabolic model for members of the genus Tetrasphaera involved in enhanced biological phosphorus removal.</title>
        <authorList>
            <person name="Kristiansen R."/>
            <person name="Nguyen H.T.T."/>
            <person name="Saunders A.M."/>
            <person name="Nielsen J.L."/>
            <person name="Wimmer R."/>
            <person name="Le V.Q."/>
            <person name="McIlroy S.J."/>
            <person name="Petrovski S."/>
            <person name="Seviour R.J."/>
            <person name="Calteau A."/>
            <person name="Nielsen K.L."/>
            <person name="Nielsen P.H."/>
        </authorList>
    </citation>
    <scope>NUCLEOTIDE SEQUENCE [LARGE SCALE GENOMIC DNA]</scope>
    <source>
        <strain evidence="3 4">Lp2</strain>
    </source>
</reference>
<name>N0E4V6_9MICO</name>
<dbReference type="GO" id="GO:0005524">
    <property type="term" value="F:ATP binding"/>
    <property type="evidence" value="ECO:0007669"/>
    <property type="project" value="TreeGrafter"/>
</dbReference>
<dbReference type="InterPro" id="IPR027417">
    <property type="entry name" value="P-loop_NTPase"/>
</dbReference>
<comment type="caution">
    <text evidence="3">The sequence shown here is derived from an EMBL/GenBank/DDBJ whole genome shotgun (WGS) entry which is preliminary data.</text>
</comment>
<keyword evidence="4" id="KW-1185">Reference proteome</keyword>
<dbReference type="GO" id="GO:0016887">
    <property type="term" value="F:ATP hydrolysis activity"/>
    <property type="evidence" value="ECO:0007669"/>
    <property type="project" value="TreeGrafter"/>
</dbReference>
<dbReference type="InterPro" id="IPR002586">
    <property type="entry name" value="CobQ/CobB/MinD/ParA_Nub-bd_dom"/>
</dbReference>
<evidence type="ECO:0000313" key="3">
    <source>
        <dbReference type="EMBL" id="CCH70114.1"/>
    </source>
</evidence>
<feature type="region of interest" description="Disordered" evidence="1">
    <location>
        <begin position="156"/>
        <end position="184"/>
    </location>
</feature>
<sequence>MTLTLLTAVGHRHEAQLVAALEVAPDIRVVRRCADTPELLSVAASGAADLALVSATFRGVDRDALRSLASHGVRTIGVCAADDEVAERVLRQLGIPDIVDPGASPDSIAQSLRSLGIGEGLASVGAGGAFSRATDPVDRPAPDLVGPSGAAASGLRPIGVGAGLDPTPQSIAPEESVGSGDDGPVGRVVAVWGPTGAPGRTTLAVSLAALAASEGKQVLLIDADTWGGSIGQVLGLVDEAPGIAAAARLSEQGMLDVPRLSRVSPEVAPGLRVLTGLPRPDRWHEVRAAAMADVLAVATRLAQVVIVDCGFAIEDDEELSYDTAAPRRNATTLASLAAADELVVVGSADPVGLQRLVRAVQDVVEHADVTPRVVVNKTRRSACGPDPERTITELLGRFAGLDVVHCLPWAPDETDRALWEGRSLSEVAGDGQLVTAIRAFAGGWLLTQESAVRRGRRRRR</sequence>
<dbReference type="InterPro" id="IPR050625">
    <property type="entry name" value="ParA/MinD_ATPase"/>
</dbReference>
<dbReference type="OrthoDB" id="3217709at2"/>
<feature type="domain" description="CobQ/CobB/MinD/ParA nucleotide binding" evidence="2">
    <location>
        <begin position="190"/>
        <end position="410"/>
    </location>
</feature>
<dbReference type="Gene3D" id="3.40.50.300">
    <property type="entry name" value="P-loop containing nucleotide triphosphate hydrolases"/>
    <property type="match status" value="1"/>
</dbReference>
<dbReference type="RefSeq" id="WP_010849970.1">
    <property type="nucleotide sequence ID" value="NZ_HF570956.1"/>
</dbReference>
<dbReference type="AlphaFoldDB" id="N0E4V6"/>
<dbReference type="SUPFAM" id="SSF52540">
    <property type="entry name" value="P-loop containing nucleoside triphosphate hydrolases"/>
    <property type="match status" value="1"/>
</dbReference>